<keyword evidence="2" id="KW-0472">Membrane</keyword>
<dbReference type="EMBL" id="LSBJ02000001">
    <property type="protein sequence ID" value="OAQ74237.1"/>
    <property type="molecule type" value="Genomic_DNA"/>
</dbReference>
<keyword evidence="2" id="KW-0812">Transmembrane</keyword>
<reference evidence="3 4" key="1">
    <citation type="journal article" date="2016" name="PLoS Pathog.">
        <title>Biosynthesis of antibiotic leucinostatins in bio-control fungus Purpureocillium lilacinum and their inhibition on phytophthora revealed by genome mining.</title>
        <authorList>
            <person name="Wang G."/>
            <person name="Liu Z."/>
            <person name="Lin R."/>
            <person name="Li E."/>
            <person name="Mao Z."/>
            <person name="Ling J."/>
            <person name="Yang Y."/>
            <person name="Yin W.B."/>
            <person name="Xie B."/>
        </authorList>
    </citation>
    <scope>NUCLEOTIDE SEQUENCE [LARGE SCALE GENOMIC DNA]</scope>
    <source>
        <strain evidence="3">170</strain>
    </source>
</reference>
<keyword evidence="4" id="KW-1185">Reference proteome</keyword>
<organism evidence="3 4">
    <name type="scientific">Pochonia chlamydosporia 170</name>
    <dbReference type="NCBI Taxonomy" id="1380566"/>
    <lineage>
        <taxon>Eukaryota</taxon>
        <taxon>Fungi</taxon>
        <taxon>Dikarya</taxon>
        <taxon>Ascomycota</taxon>
        <taxon>Pezizomycotina</taxon>
        <taxon>Sordariomycetes</taxon>
        <taxon>Hypocreomycetidae</taxon>
        <taxon>Hypocreales</taxon>
        <taxon>Clavicipitaceae</taxon>
        <taxon>Pochonia</taxon>
    </lineage>
</organism>
<dbReference type="RefSeq" id="XP_018150320.1">
    <property type="nucleotide sequence ID" value="XM_018293184.1"/>
</dbReference>
<dbReference type="Gene3D" id="3.50.4.10">
    <property type="entry name" value="Hepatocyte Growth Factor"/>
    <property type="match status" value="1"/>
</dbReference>
<evidence type="ECO:0000256" key="2">
    <source>
        <dbReference type="SAM" id="Phobius"/>
    </source>
</evidence>
<dbReference type="STRING" id="1380566.A0A179G8V2"/>
<evidence type="ECO:0000313" key="3">
    <source>
        <dbReference type="EMBL" id="OAQ74237.1"/>
    </source>
</evidence>
<dbReference type="OrthoDB" id="3499003at2759"/>
<dbReference type="Proteomes" id="UP000078397">
    <property type="component" value="Unassembled WGS sequence"/>
</dbReference>
<name>A0A179G8V2_METCM</name>
<protein>
    <submittedName>
        <fullName evidence="3">PAN domain-containing protein</fullName>
    </submittedName>
</protein>
<gene>
    <name evidence="3" type="ORF">VFPPC_15431</name>
</gene>
<evidence type="ECO:0000256" key="1">
    <source>
        <dbReference type="SAM" id="MobiDB-lite"/>
    </source>
</evidence>
<accession>A0A179G8V2</accession>
<dbReference type="GeneID" id="28857178"/>
<keyword evidence="2" id="KW-1133">Transmembrane helix</keyword>
<proteinExistence type="predicted"/>
<dbReference type="KEGG" id="pchm:VFPPC_15431"/>
<feature type="compositionally biased region" description="Low complexity" evidence="1">
    <location>
        <begin position="24"/>
        <end position="38"/>
    </location>
</feature>
<dbReference type="AlphaFoldDB" id="A0A179G8V2"/>
<feature type="region of interest" description="Disordered" evidence="1">
    <location>
        <begin position="1"/>
        <end position="98"/>
    </location>
</feature>
<comment type="caution">
    <text evidence="3">The sequence shown here is derived from an EMBL/GenBank/DDBJ whole genome shotgun (WGS) entry which is preliminary data.</text>
</comment>
<evidence type="ECO:0000313" key="4">
    <source>
        <dbReference type="Proteomes" id="UP000078397"/>
    </source>
</evidence>
<sequence length="293" mass="30623">MATRRDAANNGSRGPTPQPPSKANTNSNSNTSGSNRSGSTGGKRPNNTSKSKGVAWADDKTASKQQQQQAQDQLTFYREGTPPPLDDDGYQQSSLSTGPHAAGTYTYDYSYDHVAPPAPIPQVTICGVRKRVFWIAIGVAILVVVIALGVGIGVGVGSKHSSTSNGDNATNSLSSASIHTVTPTSIAVEPTQTALLACPAANNTKYEVKSVKKTFLRVCGVDYVGSGGAVDLGVVWTASMQDCMNSCAGYTNCTGCSWGVIPGDGGSDHRCWLKSDLKSPTSVRSGWDFAILE</sequence>
<feature type="transmembrane region" description="Helical" evidence="2">
    <location>
        <begin position="132"/>
        <end position="156"/>
    </location>
</feature>